<gene>
    <name evidence="1" type="primary">FAS1_3</name>
    <name evidence="1" type="ORF">DSO57_1010363</name>
</gene>
<proteinExistence type="predicted"/>
<keyword evidence="1" id="KW-0808">Transferase</keyword>
<keyword evidence="1" id="KW-0012">Acyltransferase</keyword>
<protein>
    <submittedName>
        <fullName evidence="1">Beta subunit of fatty acid synthetase</fullName>
        <ecNumber evidence="1">2.3.1.86</ecNumber>
    </submittedName>
</protein>
<dbReference type="EMBL" id="QTSX02000034">
    <property type="protein sequence ID" value="KAJ9089661.1"/>
    <property type="molecule type" value="Genomic_DNA"/>
</dbReference>
<accession>A0ACC2USD1</accession>
<name>A0ACC2USD1_9FUNG</name>
<evidence type="ECO:0000313" key="2">
    <source>
        <dbReference type="Proteomes" id="UP001165960"/>
    </source>
</evidence>
<organism evidence="1 2">
    <name type="scientific">Entomophthora muscae</name>
    <dbReference type="NCBI Taxonomy" id="34485"/>
    <lineage>
        <taxon>Eukaryota</taxon>
        <taxon>Fungi</taxon>
        <taxon>Fungi incertae sedis</taxon>
        <taxon>Zoopagomycota</taxon>
        <taxon>Entomophthoromycotina</taxon>
        <taxon>Entomophthoromycetes</taxon>
        <taxon>Entomophthorales</taxon>
        <taxon>Entomophthoraceae</taxon>
        <taxon>Entomophthora</taxon>
    </lineage>
</organism>
<reference evidence="1" key="1">
    <citation type="submission" date="2022-04" db="EMBL/GenBank/DDBJ databases">
        <title>Genome of the entomopathogenic fungus Entomophthora muscae.</title>
        <authorList>
            <person name="Elya C."/>
            <person name="Lovett B.R."/>
            <person name="Lee E."/>
            <person name="Macias A.M."/>
            <person name="Hajek A.E."/>
            <person name="De Bivort B.L."/>
            <person name="Kasson M.T."/>
            <person name="De Fine Licht H.H."/>
            <person name="Stajich J.E."/>
        </authorList>
    </citation>
    <scope>NUCLEOTIDE SEQUENCE</scope>
    <source>
        <strain evidence="1">Berkeley</strain>
    </source>
</reference>
<dbReference type="Proteomes" id="UP001165960">
    <property type="component" value="Unassembled WGS sequence"/>
</dbReference>
<evidence type="ECO:0000313" key="1">
    <source>
        <dbReference type="EMBL" id="KAJ9089661.1"/>
    </source>
</evidence>
<comment type="caution">
    <text evidence="1">The sequence shown here is derived from an EMBL/GenBank/DDBJ whole genome shotgun (WGS) entry which is preliminary data.</text>
</comment>
<sequence length="147" mass="16705">MKGCNNHIKDFYYQLWFNSAEFKKLSIDTNHTLVAEAVTNKVKVYAEHIQDTTIALIDLIIIVAWMIIIKEIFPKFIDGDPLKLVHLLKIFTMIKSASPMYSVNSASVVIGMMEVDSQFLYSVIFTGLKNAFHNSSEMPMKITLPVS</sequence>
<keyword evidence="2" id="KW-1185">Reference proteome</keyword>
<dbReference type="EC" id="2.3.1.86" evidence="1"/>